<dbReference type="GeneID" id="38782324"/>
<evidence type="ECO:0000313" key="2">
    <source>
        <dbReference type="EMBL" id="GBE85407.1"/>
    </source>
</evidence>
<reference evidence="2 3" key="1">
    <citation type="journal article" date="2018" name="Sci. Rep.">
        <title>Genome sequence of the cauliflower mushroom Sparassis crispa (Hanabiratake) and its association with beneficial usage.</title>
        <authorList>
            <person name="Kiyama R."/>
            <person name="Furutani Y."/>
            <person name="Kawaguchi K."/>
            <person name="Nakanishi T."/>
        </authorList>
    </citation>
    <scope>NUCLEOTIDE SEQUENCE [LARGE SCALE GENOMIC DNA]</scope>
</reference>
<organism evidence="2 3">
    <name type="scientific">Sparassis crispa</name>
    <dbReference type="NCBI Taxonomy" id="139825"/>
    <lineage>
        <taxon>Eukaryota</taxon>
        <taxon>Fungi</taxon>
        <taxon>Dikarya</taxon>
        <taxon>Basidiomycota</taxon>
        <taxon>Agaricomycotina</taxon>
        <taxon>Agaricomycetes</taxon>
        <taxon>Polyporales</taxon>
        <taxon>Sparassidaceae</taxon>
        <taxon>Sparassis</taxon>
    </lineage>
</organism>
<proteinExistence type="predicted"/>
<protein>
    <submittedName>
        <fullName evidence="2">Uncharacterized protein</fullName>
    </submittedName>
</protein>
<comment type="caution">
    <text evidence="2">The sequence shown here is derived from an EMBL/GenBank/DDBJ whole genome shotgun (WGS) entry which is preliminary data.</text>
</comment>
<accession>A0A401GT68</accession>
<dbReference type="Proteomes" id="UP000287166">
    <property type="component" value="Unassembled WGS sequence"/>
</dbReference>
<dbReference type="AlphaFoldDB" id="A0A401GT68"/>
<name>A0A401GT68_9APHY</name>
<evidence type="ECO:0000313" key="3">
    <source>
        <dbReference type="Proteomes" id="UP000287166"/>
    </source>
</evidence>
<dbReference type="EMBL" id="BFAD01000007">
    <property type="protein sequence ID" value="GBE85407.1"/>
    <property type="molecule type" value="Genomic_DNA"/>
</dbReference>
<dbReference type="RefSeq" id="XP_027616320.1">
    <property type="nucleotide sequence ID" value="XM_027760519.1"/>
</dbReference>
<feature type="region of interest" description="Disordered" evidence="1">
    <location>
        <begin position="1"/>
        <end position="25"/>
    </location>
</feature>
<dbReference type="InParanoid" id="A0A401GT68"/>
<gene>
    <name evidence="2" type="ORF">SCP_0705940</name>
</gene>
<sequence>MVQDKPGTGEGKTATVTTTSLQPLHMPATPASISIIANMTTIAQPLAPSQIDSMPPHNA</sequence>
<keyword evidence="3" id="KW-1185">Reference proteome</keyword>
<evidence type="ECO:0000256" key="1">
    <source>
        <dbReference type="SAM" id="MobiDB-lite"/>
    </source>
</evidence>